<dbReference type="EMBL" id="KI966415">
    <property type="protein sequence ID" value="EWC46749.1"/>
    <property type="molecule type" value="Genomic_DNA"/>
</dbReference>
<evidence type="ECO:0008006" key="6">
    <source>
        <dbReference type="Google" id="ProtNLM"/>
    </source>
</evidence>
<evidence type="ECO:0000313" key="4">
    <source>
        <dbReference type="EMBL" id="EWC46749.1"/>
    </source>
</evidence>
<sequence length="656" mass="72160">MARRFASLPCRLLLLLACLLLSLDQPVAAQSETDGYRSEVFDPKYIPYQELLVTPKSHPGLFSFTGRWRRRRETFTASRWPGTYFTVLIYGDVCILKLRPKPQGKIDDYSFYVSVDGSEDLLYTLPSFDSLAKDREVIFVPITIGNKNKEKDQQEPKTNKILEPHTVRIISVVDHPFSFEGFLVANTLIRQGNTWTNNQDERLYVEFVGEGIDGETYGGLLGYDYGNAAGGVGEDGSAHAIKQVVKNGVSVVNSTQFRAAEALRIRHAHAESGTCFVTNCDRRDPLPGLAVQYFNENPLPTQLRSEELHKESKQVQGLLQKQLQFFREDQWLKHSAPTAVVIDIGVRDFLRLEEPVNADKYKRQLLVFLGRVRESARPDATIIVIGRDWQNAGSGAFKSAVNSVVAQNPETAALRAKLFEATKEVVGQVREEDNGVVFAAIKPSSSPKRDLIDVLCTYVVPVFHASSKSSNPLAKAAQPNTQQSVCISLGNKRHKSPEKAEREENEREENEKQLASSPTGAAAAAVKIEEHVGALEAVSGARFMIFYIVVLVGFAVGVMYLLARPFLMVLTNLGIVQGGRRVYGVRDMETGVGFGFGRAGRRRFPKEKNSVSVPAMSGSGSEEEGFVVLAGGGSQALGGRRATAKANVPAPAPPKT</sequence>
<dbReference type="HOGENOM" id="CLU_429569_0_0_1"/>
<name>W7HTL3_9PEZI</name>
<dbReference type="Proteomes" id="UP000024837">
    <property type="component" value="Unassembled WGS sequence"/>
</dbReference>
<dbReference type="AlphaFoldDB" id="W7HTL3"/>
<feature type="compositionally biased region" description="Basic and acidic residues" evidence="1">
    <location>
        <begin position="497"/>
        <end position="512"/>
    </location>
</feature>
<gene>
    <name evidence="4" type="ORF">DRE_03994</name>
</gene>
<evidence type="ECO:0000256" key="1">
    <source>
        <dbReference type="SAM" id="MobiDB-lite"/>
    </source>
</evidence>
<evidence type="ECO:0000256" key="3">
    <source>
        <dbReference type="SAM" id="SignalP"/>
    </source>
</evidence>
<proteinExistence type="predicted"/>
<keyword evidence="2" id="KW-1133">Transmembrane helix</keyword>
<reference evidence="4 5" key="1">
    <citation type="submission" date="2013-05" db="EMBL/GenBank/DDBJ databases">
        <title>Drechslerella stenobrocha genome reveals carnivorous origination and mechanical trapping mechanism of predatory fungi.</title>
        <authorList>
            <person name="Liu X."/>
            <person name="Zhang W."/>
            <person name="Liu K."/>
        </authorList>
    </citation>
    <scope>NUCLEOTIDE SEQUENCE [LARGE SCALE GENOMIC DNA]</scope>
    <source>
        <strain evidence="4 5">248</strain>
    </source>
</reference>
<dbReference type="OrthoDB" id="4077378at2759"/>
<accession>W7HTL3</accession>
<feature type="signal peptide" evidence="3">
    <location>
        <begin position="1"/>
        <end position="29"/>
    </location>
</feature>
<keyword evidence="2" id="KW-0812">Transmembrane</keyword>
<protein>
    <recommendedName>
        <fullName evidence="6">Transmembrane protein</fullName>
    </recommendedName>
</protein>
<feature type="chain" id="PRO_5004895554" description="Transmembrane protein" evidence="3">
    <location>
        <begin position="30"/>
        <end position="656"/>
    </location>
</feature>
<dbReference type="Gene3D" id="3.40.50.1110">
    <property type="entry name" value="SGNH hydrolase"/>
    <property type="match status" value="1"/>
</dbReference>
<evidence type="ECO:0000313" key="5">
    <source>
        <dbReference type="Proteomes" id="UP000024837"/>
    </source>
</evidence>
<feature type="region of interest" description="Disordered" evidence="1">
    <location>
        <begin position="489"/>
        <end position="518"/>
    </location>
</feature>
<keyword evidence="3" id="KW-0732">Signal</keyword>
<keyword evidence="2" id="KW-0472">Membrane</keyword>
<feature type="transmembrane region" description="Helical" evidence="2">
    <location>
        <begin position="544"/>
        <end position="563"/>
    </location>
</feature>
<feature type="region of interest" description="Disordered" evidence="1">
    <location>
        <begin position="634"/>
        <end position="656"/>
    </location>
</feature>
<keyword evidence="5" id="KW-1185">Reference proteome</keyword>
<evidence type="ECO:0000256" key="2">
    <source>
        <dbReference type="SAM" id="Phobius"/>
    </source>
</evidence>
<dbReference type="InterPro" id="IPR036514">
    <property type="entry name" value="SGNH_hydro_sf"/>
</dbReference>
<organism evidence="4 5">
    <name type="scientific">Drechslerella stenobrocha 248</name>
    <dbReference type="NCBI Taxonomy" id="1043628"/>
    <lineage>
        <taxon>Eukaryota</taxon>
        <taxon>Fungi</taxon>
        <taxon>Dikarya</taxon>
        <taxon>Ascomycota</taxon>
        <taxon>Pezizomycotina</taxon>
        <taxon>Orbiliomycetes</taxon>
        <taxon>Orbiliales</taxon>
        <taxon>Orbiliaceae</taxon>
        <taxon>Drechslerella</taxon>
    </lineage>
</organism>